<dbReference type="Proteomes" id="UP001521184">
    <property type="component" value="Unassembled WGS sequence"/>
</dbReference>
<evidence type="ECO:0000256" key="2">
    <source>
        <dbReference type="SAM" id="Phobius"/>
    </source>
</evidence>
<keyword evidence="2" id="KW-1133">Transmembrane helix</keyword>
<gene>
    <name evidence="3" type="ORF">SLS58_002567</name>
</gene>
<accession>A0ABR3TYR7</accession>
<keyword evidence="4" id="KW-1185">Reference proteome</keyword>
<organism evidence="3 4">
    <name type="scientific">Diplodia intermedia</name>
    <dbReference type="NCBI Taxonomy" id="856260"/>
    <lineage>
        <taxon>Eukaryota</taxon>
        <taxon>Fungi</taxon>
        <taxon>Dikarya</taxon>
        <taxon>Ascomycota</taxon>
        <taxon>Pezizomycotina</taxon>
        <taxon>Dothideomycetes</taxon>
        <taxon>Dothideomycetes incertae sedis</taxon>
        <taxon>Botryosphaeriales</taxon>
        <taxon>Botryosphaeriaceae</taxon>
        <taxon>Diplodia</taxon>
    </lineage>
</organism>
<feature type="transmembrane region" description="Helical" evidence="2">
    <location>
        <begin position="63"/>
        <end position="89"/>
    </location>
</feature>
<protein>
    <submittedName>
        <fullName evidence="3">Uncharacterized protein</fullName>
    </submittedName>
</protein>
<comment type="caution">
    <text evidence="3">The sequence shown here is derived from an EMBL/GenBank/DDBJ whole genome shotgun (WGS) entry which is preliminary data.</text>
</comment>
<sequence>MATQSPPVPPRSALRNKNLRDVEESSTSSVLRGKGGQISSTVWADGGIFGRDKNNRYAAKRRGLWRLVLIAAIIIVAIIALSLGLAFGLRKTNHSDSATWSCYPYVIYNSNKKKAMTTLNWIITGSEGNYKISSTDNELSVDFEDVDLVLYSEGQDSERYHFQFTMDKEVVPTTSITDDDSSTVCYFNSTIFTGYLYTKMEKDYPTDDTSDNAWPFAVRAEQSIGGGEDVPNCYKTVDGRITKQITDGLDAMGASTLCSCLYRNYLTK</sequence>
<name>A0ABR3TYR7_9PEZI</name>
<proteinExistence type="predicted"/>
<keyword evidence="2" id="KW-0472">Membrane</keyword>
<evidence type="ECO:0000313" key="3">
    <source>
        <dbReference type="EMBL" id="KAL1647766.1"/>
    </source>
</evidence>
<evidence type="ECO:0000256" key="1">
    <source>
        <dbReference type="SAM" id="MobiDB-lite"/>
    </source>
</evidence>
<feature type="compositionally biased region" description="Pro residues" evidence="1">
    <location>
        <begin position="1"/>
        <end position="10"/>
    </location>
</feature>
<dbReference type="EMBL" id="JAKEKT020000011">
    <property type="protein sequence ID" value="KAL1647766.1"/>
    <property type="molecule type" value="Genomic_DNA"/>
</dbReference>
<keyword evidence="2" id="KW-0812">Transmembrane</keyword>
<evidence type="ECO:0000313" key="4">
    <source>
        <dbReference type="Proteomes" id="UP001521184"/>
    </source>
</evidence>
<feature type="region of interest" description="Disordered" evidence="1">
    <location>
        <begin position="1"/>
        <end position="34"/>
    </location>
</feature>
<reference evidence="3 4" key="1">
    <citation type="journal article" date="2023" name="Plant Dis.">
        <title>First Report of Diplodia intermedia Causing Canker and Dieback Diseases on Apple Trees in Canada.</title>
        <authorList>
            <person name="Ellouze W."/>
            <person name="Ilyukhin E."/>
            <person name="Sulman M."/>
            <person name="Ali S."/>
        </authorList>
    </citation>
    <scope>NUCLEOTIDE SEQUENCE [LARGE SCALE GENOMIC DNA]</scope>
    <source>
        <strain evidence="3 4">M45-28</strain>
    </source>
</reference>